<dbReference type="InterPro" id="IPR018170">
    <property type="entry name" value="Aldo/ket_reductase_CS"/>
</dbReference>
<gene>
    <name evidence="7" type="ORF">L202_00838</name>
</gene>
<evidence type="ECO:0000313" key="8">
    <source>
        <dbReference type="Proteomes" id="UP000094065"/>
    </source>
</evidence>
<dbReference type="PANTHER" id="PTHR43827">
    <property type="entry name" value="2,5-DIKETO-D-GLUCONIC ACID REDUCTASE"/>
    <property type="match status" value="1"/>
</dbReference>
<protein>
    <recommendedName>
        <fullName evidence="6">NADP-dependent oxidoreductase domain-containing protein</fullName>
    </recommendedName>
</protein>
<dbReference type="PROSITE" id="PS00063">
    <property type="entry name" value="ALDOKETO_REDUCTASE_3"/>
    <property type="match status" value="1"/>
</dbReference>
<evidence type="ECO:0000256" key="3">
    <source>
        <dbReference type="PIRSR" id="PIRSR000097-1"/>
    </source>
</evidence>
<dbReference type="GeneID" id="30152147"/>
<reference evidence="7 8" key="1">
    <citation type="submission" date="2016-06" db="EMBL/GenBank/DDBJ databases">
        <title>Evolution of pathogenesis and genome organization in the Tremellales.</title>
        <authorList>
            <person name="Cuomo C."/>
            <person name="Litvintseva A."/>
            <person name="Heitman J."/>
            <person name="Chen Y."/>
            <person name="Sun S."/>
            <person name="Springer D."/>
            <person name="Dromer F."/>
            <person name="Young S."/>
            <person name="Zeng Q."/>
            <person name="Chapman S."/>
            <person name="Gujja S."/>
            <person name="Saif S."/>
            <person name="Birren B."/>
        </authorList>
    </citation>
    <scope>NUCLEOTIDE SEQUENCE [LARGE SCALE GENOMIC DNA]</scope>
    <source>
        <strain evidence="7 8">CBS 6039</strain>
    </source>
</reference>
<evidence type="ECO:0000256" key="1">
    <source>
        <dbReference type="ARBA" id="ARBA00007905"/>
    </source>
</evidence>
<evidence type="ECO:0000256" key="5">
    <source>
        <dbReference type="PIRSR" id="PIRSR000097-3"/>
    </source>
</evidence>
<dbReference type="AlphaFoldDB" id="A0A1E3I8V7"/>
<dbReference type="GO" id="GO:0016491">
    <property type="term" value="F:oxidoreductase activity"/>
    <property type="evidence" value="ECO:0007669"/>
    <property type="project" value="UniProtKB-KW"/>
</dbReference>
<organism evidence="7 8">
    <name type="scientific">Cryptococcus amylolentus CBS 6039</name>
    <dbReference type="NCBI Taxonomy" id="1295533"/>
    <lineage>
        <taxon>Eukaryota</taxon>
        <taxon>Fungi</taxon>
        <taxon>Dikarya</taxon>
        <taxon>Basidiomycota</taxon>
        <taxon>Agaricomycotina</taxon>
        <taxon>Tremellomycetes</taxon>
        <taxon>Tremellales</taxon>
        <taxon>Cryptococcaceae</taxon>
        <taxon>Cryptococcus</taxon>
    </lineage>
</organism>
<dbReference type="EMBL" id="AWGJ01000001">
    <property type="protein sequence ID" value="ODN85002.1"/>
    <property type="molecule type" value="Genomic_DNA"/>
</dbReference>
<dbReference type="CDD" id="cd19071">
    <property type="entry name" value="AKR_AKR1-5-like"/>
    <property type="match status" value="1"/>
</dbReference>
<evidence type="ECO:0000256" key="2">
    <source>
        <dbReference type="ARBA" id="ARBA00023002"/>
    </source>
</evidence>
<sequence>MLRTLSARLFTTTTPRYLPRMPAPAPVTSLDGRLKMHDGYTIPQFGFGVYEIDDDETYQCVKWALEAGYRHIDTAEWYENEAPCGKAVNDFVKSSGVPRSDIFLTTKLKNNSTYDRAYADLKKSLKTAQVEYFDLYLMHSAIGGPEVRKNVWRALVDAQKEGLVKSIGVSNFGAQHIQEFIDQNLPLPVVNQVDLHPFMRHPSIVKICEENNIILEAWGPLARAMRFDHPVLVRIAEEKGKDVAQIMLRWGLQKGYVLIPKSVSQKRIISNSKLFDWELSEKEMGELEPLNETLVTDWYVVDCP</sequence>
<comment type="similarity">
    <text evidence="1">Belongs to the aldo/keto reductase family.</text>
</comment>
<dbReference type="SUPFAM" id="SSF51430">
    <property type="entry name" value="NAD(P)-linked oxidoreductase"/>
    <property type="match status" value="1"/>
</dbReference>
<feature type="binding site" evidence="4">
    <location>
        <position position="139"/>
    </location>
    <ligand>
        <name>substrate</name>
    </ligand>
</feature>
<feature type="active site" description="Proton donor" evidence="3">
    <location>
        <position position="78"/>
    </location>
</feature>
<dbReference type="InterPro" id="IPR023210">
    <property type="entry name" value="NADP_OxRdtase_dom"/>
</dbReference>
<dbReference type="PANTHER" id="PTHR43827:SF13">
    <property type="entry name" value="ALDO_KETO REDUCTASE FAMILY PROTEIN"/>
    <property type="match status" value="1"/>
</dbReference>
<evidence type="ECO:0000256" key="4">
    <source>
        <dbReference type="PIRSR" id="PIRSR000097-2"/>
    </source>
</evidence>
<keyword evidence="2" id="KW-0560">Oxidoreductase</keyword>
<dbReference type="FunFam" id="3.20.20.100:FF:000015">
    <property type="entry name" value="Oxidoreductase, aldo/keto reductase family"/>
    <property type="match status" value="1"/>
</dbReference>
<dbReference type="STRING" id="1295533.A0A1E3I8V7"/>
<comment type="caution">
    <text evidence="7">The sequence shown here is derived from an EMBL/GenBank/DDBJ whole genome shotgun (WGS) entry which is preliminary data.</text>
</comment>
<dbReference type="PIRSF" id="PIRSF000097">
    <property type="entry name" value="AKR"/>
    <property type="match status" value="1"/>
</dbReference>
<evidence type="ECO:0000259" key="6">
    <source>
        <dbReference type="Pfam" id="PF00248"/>
    </source>
</evidence>
<dbReference type="PROSITE" id="PS00798">
    <property type="entry name" value="ALDOKETO_REDUCTASE_1"/>
    <property type="match status" value="1"/>
</dbReference>
<feature type="site" description="Lowers pKa of active site Tyr" evidence="5">
    <location>
        <position position="107"/>
    </location>
</feature>
<dbReference type="RefSeq" id="XP_018998805.1">
    <property type="nucleotide sequence ID" value="XM_019134100.1"/>
</dbReference>
<dbReference type="Proteomes" id="UP000094065">
    <property type="component" value="Unassembled WGS sequence"/>
</dbReference>
<dbReference type="PRINTS" id="PR00069">
    <property type="entry name" value="ALDKETRDTASE"/>
</dbReference>
<dbReference type="InterPro" id="IPR020471">
    <property type="entry name" value="AKR"/>
</dbReference>
<evidence type="ECO:0000313" key="7">
    <source>
        <dbReference type="EMBL" id="ODN85002.1"/>
    </source>
</evidence>
<keyword evidence="8" id="KW-1185">Reference proteome</keyword>
<feature type="domain" description="NADP-dependent oxidoreductase" evidence="6">
    <location>
        <begin position="50"/>
        <end position="291"/>
    </location>
</feature>
<dbReference type="Pfam" id="PF00248">
    <property type="entry name" value="Aldo_ket_red"/>
    <property type="match status" value="1"/>
</dbReference>
<accession>A0A1E3I8V7</accession>
<dbReference type="InterPro" id="IPR036812">
    <property type="entry name" value="NAD(P)_OxRdtase_dom_sf"/>
</dbReference>
<proteinExistence type="inferred from homology"/>
<name>A0A1E3I8V7_9TREE</name>
<dbReference type="Gene3D" id="3.20.20.100">
    <property type="entry name" value="NADP-dependent oxidoreductase domain"/>
    <property type="match status" value="1"/>
</dbReference>
<dbReference type="OrthoDB" id="416253at2759"/>
<dbReference type="PROSITE" id="PS00062">
    <property type="entry name" value="ALDOKETO_REDUCTASE_2"/>
    <property type="match status" value="1"/>
</dbReference>